<dbReference type="Pfam" id="PF01546">
    <property type="entry name" value="Peptidase_M20"/>
    <property type="match status" value="1"/>
</dbReference>
<feature type="domain" description="Peptidase M20 dimerisation" evidence="4">
    <location>
        <begin position="205"/>
        <end position="296"/>
    </location>
</feature>
<dbReference type="Gene3D" id="3.30.70.360">
    <property type="match status" value="1"/>
</dbReference>
<organism evidence="5 6">
    <name type="scientific">Planococcus glaciei</name>
    <dbReference type="NCBI Taxonomy" id="459472"/>
    <lineage>
        <taxon>Bacteria</taxon>
        <taxon>Bacillati</taxon>
        <taxon>Bacillota</taxon>
        <taxon>Bacilli</taxon>
        <taxon>Bacillales</taxon>
        <taxon>Caryophanaceae</taxon>
        <taxon>Planococcus</taxon>
    </lineage>
</organism>
<evidence type="ECO:0000259" key="4">
    <source>
        <dbReference type="Pfam" id="PF07687"/>
    </source>
</evidence>
<feature type="binding site" evidence="3">
    <location>
        <position position="119"/>
    </location>
    <ligand>
        <name>Mn(2+)</name>
        <dbReference type="ChEBI" id="CHEBI:29035"/>
        <label>2</label>
    </ligand>
</feature>
<dbReference type="SUPFAM" id="SSF53187">
    <property type="entry name" value="Zn-dependent exopeptidases"/>
    <property type="match status" value="1"/>
</dbReference>
<dbReference type="EMBL" id="CP051177">
    <property type="protein sequence ID" value="QKX50067.1"/>
    <property type="molecule type" value="Genomic_DNA"/>
</dbReference>
<dbReference type="Pfam" id="PF07687">
    <property type="entry name" value="M20_dimer"/>
    <property type="match status" value="1"/>
</dbReference>
<dbReference type="GO" id="GO:0046872">
    <property type="term" value="F:metal ion binding"/>
    <property type="evidence" value="ECO:0007669"/>
    <property type="project" value="UniProtKB-KW"/>
</dbReference>
<keyword evidence="3" id="KW-0479">Metal-binding</keyword>
<dbReference type="InterPro" id="IPR036264">
    <property type="entry name" value="Bact_exopeptidase_dim_dom"/>
</dbReference>
<dbReference type="SUPFAM" id="SSF55031">
    <property type="entry name" value="Bacterial exopeptidase dimerisation domain"/>
    <property type="match status" value="1"/>
</dbReference>
<feature type="binding site" evidence="3">
    <location>
        <position position="180"/>
    </location>
    <ligand>
        <name>Mn(2+)</name>
        <dbReference type="ChEBI" id="CHEBI:29035"/>
        <label>2</label>
    </ligand>
</feature>
<evidence type="ECO:0000313" key="5">
    <source>
        <dbReference type="EMBL" id="QKX50067.1"/>
    </source>
</evidence>
<accession>A0A7H8Q820</accession>
<dbReference type="CDD" id="cd03886">
    <property type="entry name" value="M20_Acy1"/>
    <property type="match status" value="1"/>
</dbReference>
<reference evidence="5 6" key="1">
    <citation type="submission" date="2020-04" db="EMBL/GenBank/DDBJ databases">
        <authorList>
            <person name="Pajer P."/>
            <person name="Broz P."/>
        </authorList>
    </citation>
    <scope>NUCLEOTIDE SEQUENCE [LARGE SCALE GENOMIC DNA]</scope>
    <source>
        <strain evidence="6">NRL-ATB46093</strain>
    </source>
</reference>
<dbReference type="InterPro" id="IPR011650">
    <property type="entry name" value="Peptidase_M20_dimer"/>
</dbReference>
<dbReference type="FunFam" id="3.30.70.360:FF:000014">
    <property type="entry name" value="N-acyl-L-amino acid amidohydrolase"/>
    <property type="match status" value="1"/>
</dbReference>
<keyword evidence="6" id="KW-1185">Reference proteome</keyword>
<dbReference type="InterPro" id="IPR017439">
    <property type="entry name" value="Amidohydrolase"/>
</dbReference>
<gene>
    <name evidence="5" type="ORF">HF394_05410</name>
</gene>
<dbReference type="AlphaFoldDB" id="A0A7H8Q820"/>
<reference evidence="6" key="2">
    <citation type="submission" date="2020-06" db="EMBL/GenBank/DDBJ databases">
        <title>Isolation of Planomicrobium glaciei.</title>
        <authorList>
            <person name="Malisova L."/>
            <person name="Safrankova R."/>
            <person name="Jakubu V."/>
            <person name="Spanelova P."/>
        </authorList>
    </citation>
    <scope>NUCLEOTIDE SEQUENCE [LARGE SCALE GENOMIC DNA]</scope>
    <source>
        <strain evidence="6">NRL-ATB46093</strain>
    </source>
</reference>
<protein>
    <submittedName>
        <fullName evidence="5">Amidohydrolase</fullName>
    </submittedName>
</protein>
<comment type="similarity">
    <text evidence="1">Belongs to the peptidase M20 family.</text>
</comment>
<dbReference type="Gene3D" id="3.40.630.10">
    <property type="entry name" value="Zn peptidases"/>
    <property type="match status" value="1"/>
</dbReference>
<feature type="binding site" evidence="3">
    <location>
        <position position="379"/>
    </location>
    <ligand>
        <name>Mn(2+)</name>
        <dbReference type="ChEBI" id="CHEBI:29035"/>
        <label>2</label>
    </ligand>
</feature>
<proteinExistence type="inferred from homology"/>
<evidence type="ECO:0000313" key="6">
    <source>
        <dbReference type="Proteomes" id="UP000509222"/>
    </source>
</evidence>
<dbReference type="RefSeq" id="WP_176294197.1">
    <property type="nucleotide sequence ID" value="NZ_CP051177.1"/>
</dbReference>
<name>A0A7H8Q820_9BACL</name>
<dbReference type="NCBIfam" id="TIGR01891">
    <property type="entry name" value="amidohydrolases"/>
    <property type="match status" value="1"/>
</dbReference>
<dbReference type="GO" id="GO:0016787">
    <property type="term" value="F:hydrolase activity"/>
    <property type="evidence" value="ECO:0007669"/>
    <property type="project" value="UniProtKB-KW"/>
</dbReference>
<dbReference type="PANTHER" id="PTHR11014:SF63">
    <property type="entry name" value="METALLOPEPTIDASE, PUTATIVE (AFU_ORTHOLOGUE AFUA_6G09600)-RELATED"/>
    <property type="match status" value="1"/>
</dbReference>
<feature type="binding site" evidence="3">
    <location>
        <position position="121"/>
    </location>
    <ligand>
        <name>Mn(2+)</name>
        <dbReference type="ChEBI" id="CHEBI:29035"/>
        <label>2</label>
    </ligand>
</feature>
<dbReference type="PIRSF" id="PIRSF005962">
    <property type="entry name" value="Pept_M20D_amidohydro"/>
    <property type="match status" value="1"/>
</dbReference>
<dbReference type="Proteomes" id="UP000509222">
    <property type="component" value="Chromosome"/>
</dbReference>
<comment type="cofactor">
    <cofactor evidence="3">
        <name>Mn(2+)</name>
        <dbReference type="ChEBI" id="CHEBI:29035"/>
    </cofactor>
    <text evidence="3">The Mn(2+) ion enhances activity.</text>
</comment>
<dbReference type="PANTHER" id="PTHR11014">
    <property type="entry name" value="PEPTIDASE M20 FAMILY MEMBER"/>
    <property type="match status" value="1"/>
</dbReference>
<evidence type="ECO:0000256" key="3">
    <source>
        <dbReference type="PIRSR" id="PIRSR005962-1"/>
    </source>
</evidence>
<feature type="binding site" evidence="3">
    <location>
        <position position="154"/>
    </location>
    <ligand>
        <name>Mn(2+)</name>
        <dbReference type="ChEBI" id="CHEBI:29035"/>
        <label>2</label>
    </ligand>
</feature>
<dbReference type="InterPro" id="IPR002933">
    <property type="entry name" value="Peptidase_M20"/>
</dbReference>
<evidence type="ECO:0000256" key="1">
    <source>
        <dbReference type="ARBA" id="ARBA00006153"/>
    </source>
</evidence>
<evidence type="ECO:0000256" key="2">
    <source>
        <dbReference type="ARBA" id="ARBA00022801"/>
    </source>
</evidence>
<keyword evidence="2 5" id="KW-0378">Hydrolase</keyword>
<sequence>MTVTVGSSREFSNLANTHPEWHEAIGSLFEEVVAIRRDLHKNPELSFQETRTAGIVSARLREWGYEVTENVGGTGVVGLLKSGVPGPVVGLRADMDALPMMDEIAADYRSQRDGAAHTCGHDAHTAILLGVAKLYSGKGLPCGTLKLIFQPAEEIGEGAAAMIADGALQNPKVDLMAGLHVHPTLHTGEFSVTTAEYSCAAVDIFELEVKGKGGHAAHPHQTVDPIMISAQILVALQQIVSRQVDPLDSVVLSFGQIEAGSKATIIPNSVLLKGTVRTLKPETRKEMPERMAAIASGIAQSFGGECELDYQFITPSIKIDGSARELLSDTISELYGEDALKISLPSMGGEDFAYFSQEVPSVFFRLGTKNGEATAFPNHNTRFDVDEQAFLYGMSVLGLLTYNYLKKNEGEKG</sequence>
<keyword evidence="3" id="KW-0464">Manganese</keyword>